<evidence type="ECO:0000313" key="1">
    <source>
        <dbReference type="EMBL" id="TQE00471.1"/>
    </source>
</evidence>
<accession>A0A540MNV0</accession>
<name>A0A540MNV0_MALBA</name>
<reference evidence="1 2" key="1">
    <citation type="journal article" date="2019" name="G3 (Bethesda)">
        <title>Sequencing of a Wild Apple (Malus baccata) Genome Unravels the Differences Between Cultivated and Wild Apple Species Regarding Disease Resistance and Cold Tolerance.</title>
        <authorList>
            <person name="Chen X."/>
        </authorList>
    </citation>
    <scope>NUCLEOTIDE SEQUENCE [LARGE SCALE GENOMIC DNA]</scope>
    <source>
        <strain evidence="2">cv. Shandingzi</strain>
        <tissue evidence="1">Leaves</tissue>
    </source>
</reference>
<sequence length="57" mass="6605">MMSLINMEKLNGNNFKTWKQQLEMNLGMLEFSIAQCSKKRLRRRLGAPRLVAVPIKA</sequence>
<dbReference type="Proteomes" id="UP000315295">
    <property type="component" value="Unassembled WGS sequence"/>
</dbReference>
<organism evidence="1 2">
    <name type="scientific">Malus baccata</name>
    <name type="common">Siberian crab apple</name>
    <name type="synonym">Pyrus baccata</name>
    <dbReference type="NCBI Taxonomy" id="106549"/>
    <lineage>
        <taxon>Eukaryota</taxon>
        <taxon>Viridiplantae</taxon>
        <taxon>Streptophyta</taxon>
        <taxon>Embryophyta</taxon>
        <taxon>Tracheophyta</taxon>
        <taxon>Spermatophyta</taxon>
        <taxon>Magnoliopsida</taxon>
        <taxon>eudicotyledons</taxon>
        <taxon>Gunneridae</taxon>
        <taxon>Pentapetalae</taxon>
        <taxon>rosids</taxon>
        <taxon>fabids</taxon>
        <taxon>Rosales</taxon>
        <taxon>Rosaceae</taxon>
        <taxon>Amygdaloideae</taxon>
        <taxon>Maleae</taxon>
        <taxon>Malus</taxon>
    </lineage>
</organism>
<evidence type="ECO:0000313" key="2">
    <source>
        <dbReference type="Proteomes" id="UP000315295"/>
    </source>
</evidence>
<keyword evidence="2" id="KW-1185">Reference proteome</keyword>
<gene>
    <name evidence="1" type="ORF">C1H46_013897</name>
</gene>
<comment type="caution">
    <text evidence="1">The sequence shown here is derived from an EMBL/GenBank/DDBJ whole genome shotgun (WGS) entry which is preliminary data.</text>
</comment>
<protein>
    <submittedName>
        <fullName evidence="1">Uncharacterized protein</fullName>
    </submittedName>
</protein>
<dbReference type="EMBL" id="VIEB01000212">
    <property type="protein sequence ID" value="TQE00471.1"/>
    <property type="molecule type" value="Genomic_DNA"/>
</dbReference>
<proteinExistence type="predicted"/>
<dbReference type="AlphaFoldDB" id="A0A540MNV0"/>